<evidence type="ECO:0000259" key="13">
    <source>
        <dbReference type="PROSITE" id="PS51186"/>
    </source>
</evidence>
<dbReference type="InterPro" id="IPR016181">
    <property type="entry name" value="Acyl_CoA_acyltransferase"/>
</dbReference>
<evidence type="ECO:0000256" key="8">
    <source>
        <dbReference type="ARBA" id="ARBA00023242"/>
    </source>
</evidence>
<comment type="similarity">
    <text evidence="3">Belongs to the acetyltransferase family. NAA40 subfamily.</text>
</comment>
<dbReference type="KEGG" id="pno:SNOG_03413"/>
<feature type="compositionally biased region" description="Low complexity" evidence="12">
    <location>
        <begin position="12"/>
        <end position="33"/>
    </location>
</feature>
<sequence length="355" mass="40597">MADDAPVTSAASEPDTTSPHPSTSPTTTIATPSGDTDTDKPSQGRYISPYEGPNSLTSMHEHYVMLEKMCFPRRRRFEEIVGSGEDDYKTRKKKHYEMCDNLPPLPVPKRARRQRPNTPERDDVIAYPPPAYWDELKRQERLTMAKQLLEQDPLGFQPWIDSVLPGFLRFEFVGAGDLLAPWQLEGCLELVEKTSSADYKASSSGWKPKEKKKEMSDPKMVYLLLTQVCQPPKVEGFISFMFTFDDPPNSWRSVVYIYEVHLDVGLRGRGLGSKMIKFVELVAEANLHMKTMLTVFKTNNAAKELYERLGYSKDVSSPADKVVRRRIIEAQYAIMSKRVVEAKYTIMSKQLQYEY</sequence>
<accession>A0A7U2EY99</accession>
<evidence type="ECO:0000256" key="12">
    <source>
        <dbReference type="SAM" id="MobiDB-lite"/>
    </source>
</evidence>
<evidence type="ECO:0000256" key="6">
    <source>
        <dbReference type="ARBA" id="ARBA00022490"/>
    </source>
</evidence>
<dbReference type="GO" id="GO:0010485">
    <property type="term" value="F:histone H4 acetyltransferase activity"/>
    <property type="evidence" value="ECO:0007669"/>
    <property type="project" value="InterPro"/>
</dbReference>
<evidence type="ECO:0000256" key="11">
    <source>
        <dbReference type="ARBA" id="ARBA00049524"/>
    </source>
</evidence>
<evidence type="ECO:0000256" key="4">
    <source>
        <dbReference type="ARBA" id="ARBA00012950"/>
    </source>
</evidence>
<dbReference type="PANTHER" id="PTHR20531:SF1">
    <property type="entry name" value="N-ALPHA-ACETYLTRANSFERASE 40"/>
    <property type="match status" value="1"/>
</dbReference>
<feature type="region of interest" description="Disordered" evidence="12">
    <location>
        <begin position="1"/>
        <end position="56"/>
    </location>
</feature>
<dbReference type="AlphaFoldDB" id="A0A7U2EY99"/>
<comment type="subcellular location">
    <subcellularLocation>
        <location evidence="2">Cytoplasm</location>
    </subcellularLocation>
    <subcellularLocation>
        <location evidence="1">Nucleus</location>
    </subcellularLocation>
</comment>
<evidence type="ECO:0000313" key="15">
    <source>
        <dbReference type="Proteomes" id="UP000663193"/>
    </source>
</evidence>
<dbReference type="InterPro" id="IPR000182">
    <property type="entry name" value="GNAT_dom"/>
</dbReference>
<keyword evidence="7 14" id="KW-0808">Transferase</keyword>
<evidence type="ECO:0000256" key="7">
    <source>
        <dbReference type="ARBA" id="ARBA00022679"/>
    </source>
</evidence>
<dbReference type="RefSeq" id="XP_001793979.1">
    <property type="nucleotide sequence ID" value="XM_001793927.1"/>
</dbReference>
<organism evidence="14 15">
    <name type="scientific">Phaeosphaeria nodorum (strain SN15 / ATCC MYA-4574 / FGSC 10173)</name>
    <name type="common">Glume blotch fungus</name>
    <name type="synonym">Parastagonospora nodorum</name>
    <dbReference type="NCBI Taxonomy" id="321614"/>
    <lineage>
        <taxon>Eukaryota</taxon>
        <taxon>Fungi</taxon>
        <taxon>Dikarya</taxon>
        <taxon>Ascomycota</taxon>
        <taxon>Pezizomycotina</taxon>
        <taxon>Dothideomycetes</taxon>
        <taxon>Pleosporomycetidae</taxon>
        <taxon>Pleosporales</taxon>
        <taxon>Pleosporineae</taxon>
        <taxon>Phaeosphaeriaceae</taxon>
        <taxon>Parastagonospora</taxon>
    </lineage>
</organism>
<evidence type="ECO:0000256" key="10">
    <source>
        <dbReference type="ARBA" id="ARBA00047821"/>
    </source>
</evidence>
<comment type="catalytic activity">
    <reaction evidence="11">
        <text>N-terminal L-seryl-[histone H4] + acetyl-CoA = N-terminal N(alpha)-acetyl-L-seryl-[histone H4] + CoA + H(+)</text>
        <dbReference type="Rhea" id="RHEA:50596"/>
        <dbReference type="Rhea" id="RHEA-COMP:12740"/>
        <dbReference type="Rhea" id="RHEA-COMP:12743"/>
        <dbReference type="ChEBI" id="CHEBI:15378"/>
        <dbReference type="ChEBI" id="CHEBI:57287"/>
        <dbReference type="ChEBI" id="CHEBI:57288"/>
        <dbReference type="ChEBI" id="CHEBI:64738"/>
        <dbReference type="ChEBI" id="CHEBI:83690"/>
        <dbReference type="EC" id="2.3.1.257"/>
    </reaction>
</comment>
<keyword evidence="9" id="KW-0012">Acyltransferase</keyword>
<dbReference type="CDD" id="cd04301">
    <property type="entry name" value="NAT_SF"/>
    <property type="match status" value="1"/>
</dbReference>
<dbReference type="Pfam" id="PF00583">
    <property type="entry name" value="Acetyltransf_1"/>
    <property type="match status" value="1"/>
</dbReference>
<evidence type="ECO:0000256" key="5">
    <source>
        <dbReference type="ARBA" id="ARBA00015043"/>
    </source>
</evidence>
<dbReference type="SUPFAM" id="SSF55729">
    <property type="entry name" value="Acyl-CoA N-acyltransferases (Nat)"/>
    <property type="match status" value="1"/>
</dbReference>
<evidence type="ECO:0000256" key="3">
    <source>
        <dbReference type="ARBA" id="ARBA00008870"/>
    </source>
</evidence>
<dbReference type="Gene3D" id="3.40.630.30">
    <property type="match status" value="1"/>
</dbReference>
<evidence type="ECO:0000256" key="1">
    <source>
        <dbReference type="ARBA" id="ARBA00004123"/>
    </source>
</evidence>
<keyword evidence="8" id="KW-0539">Nucleus</keyword>
<evidence type="ECO:0000313" key="14">
    <source>
        <dbReference type="EMBL" id="QRC93169.1"/>
    </source>
</evidence>
<gene>
    <name evidence="14" type="ORF">JI435_034130</name>
</gene>
<dbReference type="GO" id="GO:0005634">
    <property type="term" value="C:nucleus"/>
    <property type="evidence" value="ECO:0007669"/>
    <property type="project" value="UniProtKB-SubCell"/>
</dbReference>
<feature type="domain" description="N-acetyltransferase" evidence="13">
    <location>
        <begin position="174"/>
        <end position="340"/>
    </location>
</feature>
<comment type="catalytic activity">
    <reaction evidence="10">
        <text>N-terminal L-seryl-[histone H2A] + acetyl-CoA = N-terminal N(alpha)-acetyl-L-seryl-[histone H2A] + CoA + H(+)</text>
        <dbReference type="Rhea" id="RHEA:50600"/>
        <dbReference type="Rhea" id="RHEA-COMP:12742"/>
        <dbReference type="Rhea" id="RHEA-COMP:12744"/>
        <dbReference type="ChEBI" id="CHEBI:15378"/>
        <dbReference type="ChEBI" id="CHEBI:57287"/>
        <dbReference type="ChEBI" id="CHEBI:57288"/>
        <dbReference type="ChEBI" id="CHEBI:64738"/>
        <dbReference type="ChEBI" id="CHEBI:83690"/>
        <dbReference type="EC" id="2.3.1.257"/>
    </reaction>
</comment>
<feature type="region of interest" description="Disordered" evidence="12">
    <location>
        <begin position="100"/>
        <end position="126"/>
    </location>
</feature>
<dbReference type="GO" id="GO:0043998">
    <property type="term" value="F:histone H2A acetyltransferase activity"/>
    <property type="evidence" value="ECO:0007669"/>
    <property type="project" value="InterPro"/>
</dbReference>
<name>A0A7U2EY99_PHANO</name>
<dbReference type="GO" id="GO:0005737">
    <property type="term" value="C:cytoplasm"/>
    <property type="evidence" value="ECO:0007669"/>
    <property type="project" value="UniProtKB-SubCell"/>
</dbReference>
<evidence type="ECO:0000256" key="9">
    <source>
        <dbReference type="ARBA" id="ARBA00023315"/>
    </source>
</evidence>
<dbReference type="OrthoDB" id="424551at2759"/>
<dbReference type="PROSITE" id="PS51186">
    <property type="entry name" value="GNAT"/>
    <property type="match status" value="1"/>
</dbReference>
<keyword evidence="15" id="KW-1185">Reference proteome</keyword>
<reference evidence="15" key="1">
    <citation type="journal article" date="2021" name="BMC Genomics">
        <title>Chromosome-level genome assembly and manually-curated proteome of model necrotroph Parastagonospora nodorum Sn15 reveals a genome-wide trove of candidate effector homologs, and redundancy of virulence-related functions within an accessory chromosome.</title>
        <authorList>
            <person name="Bertazzoni S."/>
            <person name="Jones D.A.B."/>
            <person name="Phan H.T."/>
            <person name="Tan K.-C."/>
            <person name="Hane J.K."/>
        </authorList>
    </citation>
    <scope>NUCLEOTIDE SEQUENCE [LARGE SCALE GENOMIC DNA]</scope>
    <source>
        <strain evidence="15">SN15 / ATCC MYA-4574 / FGSC 10173)</strain>
    </source>
</reference>
<dbReference type="GO" id="GO:1990189">
    <property type="term" value="F:protein N-terminal-serine acetyltransferase activity"/>
    <property type="evidence" value="ECO:0007669"/>
    <property type="project" value="UniProtKB-EC"/>
</dbReference>
<keyword evidence="6" id="KW-0963">Cytoplasm</keyword>
<protein>
    <recommendedName>
        <fullName evidence="5">N-alpha-acetyltransferase 40</fullName>
        <ecNumber evidence="4">2.3.1.257</ecNumber>
    </recommendedName>
</protein>
<dbReference type="EC" id="2.3.1.257" evidence="4"/>
<proteinExistence type="inferred from homology"/>
<dbReference type="EMBL" id="CP069025">
    <property type="protein sequence ID" value="QRC93169.1"/>
    <property type="molecule type" value="Genomic_DNA"/>
</dbReference>
<dbReference type="Proteomes" id="UP000663193">
    <property type="component" value="Chromosome 3"/>
</dbReference>
<dbReference type="VEuPathDB" id="FungiDB:JI435_034130"/>
<evidence type="ECO:0000256" key="2">
    <source>
        <dbReference type="ARBA" id="ARBA00004496"/>
    </source>
</evidence>
<dbReference type="PANTHER" id="PTHR20531">
    <property type="entry name" value="N-ALPHA-ACETYLTRANSFERASE 40"/>
    <property type="match status" value="1"/>
</dbReference>
<dbReference type="InterPro" id="IPR039949">
    <property type="entry name" value="NAA40"/>
</dbReference>